<comment type="caution">
    <text evidence="2">The sequence shown here is derived from an EMBL/GenBank/DDBJ whole genome shotgun (WGS) entry which is preliminary data.</text>
</comment>
<dbReference type="Proteomes" id="UP000322918">
    <property type="component" value="Unassembled WGS sequence"/>
</dbReference>
<organism evidence="2 3">
    <name type="scientific">Arcticibacter tournemirensis</name>
    <dbReference type="NCBI Taxonomy" id="699437"/>
    <lineage>
        <taxon>Bacteria</taxon>
        <taxon>Pseudomonadati</taxon>
        <taxon>Bacteroidota</taxon>
        <taxon>Sphingobacteriia</taxon>
        <taxon>Sphingobacteriales</taxon>
        <taxon>Sphingobacteriaceae</taxon>
        <taxon>Arcticibacter</taxon>
    </lineage>
</organism>
<feature type="signal peptide" evidence="1">
    <location>
        <begin position="1"/>
        <end position="20"/>
    </location>
</feature>
<keyword evidence="3" id="KW-1185">Reference proteome</keyword>
<evidence type="ECO:0000313" key="3">
    <source>
        <dbReference type="Proteomes" id="UP000322918"/>
    </source>
</evidence>
<dbReference type="OrthoDB" id="945117at2"/>
<evidence type="ECO:0000313" key="2">
    <source>
        <dbReference type="EMBL" id="KAA8482075.1"/>
    </source>
</evidence>
<accession>A0A5M9H7D1</accession>
<dbReference type="RefSeq" id="WP_141814094.1">
    <property type="nucleotide sequence ID" value="NZ_VFPL01000001.1"/>
</dbReference>
<reference evidence="2 3" key="1">
    <citation type="submission" date="2019-09" db="EMBL/GenBank/DDBJ databases">
        <title>Pararcticibacter amylolyticus gen. nov., sp. nov., isolated from a rottenly hemp rope, and reclassification of Pedobacter tournemirensis as Pararcticibacter tournemirensis comb. nov.</title>
        <authorList>
            <person name="Cai Y."/>
        </authorList>
    </citation>
    <scope>NUCLEOTIDE SEQUENCE [LARGE SCALE GENOMIC DNA]</scope>
    <source>
        <strain evidence="2 3">TF5-37.2-LB10</strain>
    </source>
</reference>
<feature type="chain" id="PRO_5024302987" description="Porin family protein" evidence="1">
    <location>
        <begin position="21"/>
        <end position="196"/>
    </location>
</feature>
<protein>
    <recommendedName>
        <fullName evidence="4">Porin family protein</fullName>
    </recommendedName>
</protein>
<evidence type="ECO:0000256" key="1">
    <source>
        <dbReference type="SAM" id="SignalP"/>
    </source>
</evidence>
<keyword evidence="1" id="KW-0732">Signal</keyword>
<dbReference type="EMBL" id="VWNE01000019">
    <property type="protein sequence ID" value="KAA8482075.1"/>
    <property type="molecule type" value="Genomic_DNA"/>
</dbReference>
<evidence type="ECO:0008006" key="4">
    <source>
        <dbReference type="Google" id="ProtNLM"/>
    </source>
</evidence>
<dbReference type="AlphaFoldDB" id="A0A5M9H7D1"/>
<dbReference type="SUPFAM" id="SSF56925">
    <property type="entry name" value="OMPA-like"/>
    <property type="match status" value="1"/>
</dbReference>
<gene>
    <name evidence="2" type="ORF">F1649_13120</name>
</gene>
<proteinExistence type="predicted"/>
<name>A0A5M9H7D1_9SPHI</name>
<sequence length="196" mass="20616">MKRLLLLFTLNVIGAFTVAAQVTTPQTSSPSQETAISEGNWMIGAGLGSTNYNFSSETFNLNIFPKAAYFISDNVAVGAGVTLGLTSYDGGTNFLYGVAPLVRYYFPQGATATSRWFAEGNVGVSGNHVKDSSADQPVSLLLGVSAGYTHFITPSVALEATLGYNYTKADIEQGAGISGLGLGFGFQIYLPGKTIR</sequence>
<dbReference type="InterPro" id="IPR011250">
    <property type="entry name" value="OMP/PagP_B-barrel"/>
</dbReference>